<dbReference type="Gene3D" id="2.60.40.10">
    <property type="entry name" value="Immunoglobulins"/>
    <property type="match status" value="8"/>
</dbReference>
<evidence type="ECO:0000256" key="2">
    <source>
        <dbReference type="ARBA" id="ARBA00004236"/>
    </source>
</evidence>
<keyword evidence="10" id="KW-1015">Disulfide bond</keyword>
<dbReference type="InterPro" id="IPR013783">
    <property type="entry name" value="Ig-like_fold"/>
</dbReference>
<dbReference type="Pfam" id="PF07679">
    <property type="entry name" value="I-set"/>
    <property type="match status" value="3"/>
</dbReference>
<evidence type="ECO:0000256" key="13">
    <source>
        <dbReference type="SAM" id="MobiDB-lite"/>
    </source>
</evidence>
<keyword evidence="12" id="KW-0393">Immunoglobulin domain</keyword>
<evidence type="ECO:0000256" key="4">
    <source>
        <dbReference type="ARBA" id="ARBA00022692"/>
    </source>
</evidence>
<evidence type="ECO:0000256" key="1">
    <source>
        <dbReference type="ARBA" id="ARBA00004167"/>
    </source>
</evidence>
<feature type="domain" description="Ig-like" evidence="15">
    <location>
        <begin position="35"/>
        <end position="129"/>
    </location>
</feature>
<keyword evidence="4 14" id="KW-0812">Transmembrane</keyword>
<evidence type="ECO:0000256" key="7">
    <source>
        <dbReference type="ARBA" id="ARBA00022889"/>
    </source>
</evidence>
<feature type="domain" description="Ig-like" evidence="15">
    <location>
        <begin position="416"/>
        <end position="502"/>
    </location>
</feature>
<comment type="subcellular location">
    <subcellularLocation>
        <location evidence="2">Cell membrane</location>
    </subcellularLocation>
    <subcellularLocation>
        <location evidence="1">Membrane</location>
        <topology evidence="1">Single-pass membrane protein</topology>
    </subcellularLocation>
</comment>
<keyword evidence="5" id="KW-0732">Signal</keyword>
<accession>A0A8S9X1X6</accession>
<dbReference type="InterPro" id="IPR003599">
    <property type="entry name" value="Ig_sub"/>
</dbReference>
<dbReference type="InterPro" id="IPR036179">
    <property type="entry name" value="Ig-like_dom_sf"/>
</dbReference>
<evidence type="ECO:0000256" key="8">
    <source>
        <dbReference type="ARBA" id="ARBA00022989"/>
    </source>
</evidence>
<organism evidence="17 18">
    <name type="scientific">Apolygus lucorum</name>
    <name type="common">Small green plant bug</name>
    <name type="synonym">Lygocoris lucorum</name>
    <dbReference type="NCBI Taxonomy" id="248454"/>
    <lineage>
        <taxon>Eukaryota</taxon>
        <taxon>Metazoa</taxon>
        <taxon>Ecdysozoa</taxon>
        <taxon>Arthropoda</taxon>
        <taxon>Hexapoda</taxon>
        <taxon>Insecta</taxon>
        <taxon>Pterygota</taxon>
        <taxon>Neoptera</taxon>
        <taxon>Paraneoptera</taxon>
        <taxon>Hemiptera</taxon>
        <taxon>Heteroptera</taxon>
        <taxon>Panheteroptera</taxon>
        <taxon>Cimicomorpha</taxon>
        <taxon>Miridae</taxon>
        <taxon>Mirini</taxon>
        <taxon>Apolygus</taxon>
    </lineage>
</organism>
<name>A0A8S9X1X6_APOLU</name>
<dbReference type="FunFam" id="2.60.40.10:FF:000189">
    <property type="entry name" value="Neogenin isoform 3"/>
    <property type="match status" value="1"/>
</dbReference>
<keyword evidence="6" id="KW-0677">Repeat</keyword>
<dbReference type="InterPro" id="IPR036116">
    <property type="entry name" value="FN3_sf"/>
</dbReference>
<feature type="domain" description="Ig-like" evidence="15">
    <location>
        <begin position="135"/>
        <end position="222"/>
    </location>
</feature>
<dbReference type="FunFam" id="2.60.40.10:FF:000028">
    <property type="entry name" value="Neuronal cell adhesion molecule"/>
    <property type="match status" value="1"/>
</dbReference>
<dbReference type="SUPFAM" id="SSF49265">
    <property type="entry name" value="Fibronectin type III"/>
    <property type="match status" value="2"/>
</dbReference>
<dbReference type="GO" id="GO:0007156">
    <property type="term" value="P:homophilic cell adhesion via plasma membrane adhesion molecules"/>
    <property type="evidence" value="ECO:0007669"/>
    <property type="project" value="TreeGrafter"/>
</dbReference>
<dbReference type="InterPro" id="IPR003961">
    <property type="entry name" value="FN3_dom"/>
</dbReference>
<dbReference type="SMART" id="SM00409">
    <property type="entry name" value="IG"/>
    <property type="match status" value="5"/>
</dbReference>
<dbReference type="SMART" id="SM00060">
    <property type="entry name" value="FN3"/>
    <property type="match status" value="3"/>
</dbReference>
<protein>
    <recommendedName>
        <fullName evidence="19">Roundabout</fullName>
    </recommendedName>
</protein>
<dbReference type="FunFam" id="2.60.40.10:FF:000005">
    <property type="entry name" value="Neuronal cell adhesion molecule"/>
    <property type="match status" value="1"/>
</dbReference>
<evidence type="ECO:0000256" key="14">
    <source>
        <dbReference type="SAM" id="Phobius"/>
    </source>
</evidence>
<feature type="domain" description="Fibronectin type-III" evidence="16">
    <location>
        <begin position="734"/>
        <end position="828"/>
    </location>
</feature>
<dbReference type="PANTHER" id="PTHR10075:SF100">
    <property type="entry name" value="FASCICLIN-2"/>
    <property type="match status" value="1"/>
</dbReference>
<proteinExistence type="predicted"/>
<keyword evidence="9 14" id="KW-0472">Membrane</keyword>
<keyword evidence="18" id="KW-1185">Reference proteome</keyword>
<dbReference type="InterPro" id="IPR013106">
    <property type="entry name" value="Ig_V-set"/>
</dbReference>
<dbReference type="Pfam" id="PF13927">
    <property type="entry name" value="Ig_3"/>
    <property type="match status" value="2"/>
</dbReference>
<dbReference type="GO" id="GO:0007411">
    <property type="term" value="P:axon guidance"/>
    <property type="evidence" value="ECO:0007669"/>
    <property type="project" value="TreeGrafter"/>
</dbReference>
<dbReference type="CDD" id="cd00063">
    <property type="entry name" value="FN3"/>
    <property type="match status" value="3"/>
</dbReference>
<feature type="region of interest" description="Disordered" evidence="13">
    <location>
        <begin position="1017"/>
        <end position="1153"/>
    </location>
</feature>
<evidence type="ECO:0008006" key="19">
    <source>
        <dbReference type="Google" id="ProtNLM"/>
    </source>
</evidence>
<evidence type="ECO:0000313" key="18">
    <source>
        <dbReference type="Proteomes" id="UP000466442"/>
    </source>
</evidence>
<dbReference type="PROSITE" id="PS00652">
    <property type="entry name" value="TNFR_NGFR_1"/>
    <property type="match status" value="1"/>
</dbReference>
<feature type="compositionally biased region" description="Basic and acidic residues" evidence="13">
    <location>
        <begin position="1131"/>
        <end position="1145"/>
    </location>
</feature>
<evidence type="ECO:0000256" key="6">
    <source>
        <dbReference type="ARBA" id="ARBA00022737"/>
    </source>
</evidence>
<dbReference type="Pfam" id="PF00041">
    <property type="entry name" value="fn3"/>
    <property type="match status" value="2"/>
</dbReference>
<gene>
    <name evidence="17" type="ORF">GE061_002880</name>
</gene>
<reference evidence="17" key="1">
    <citation type="journal article" date="2021" name="Mol. Ecol. Resour.">
        <title>Apolygus lucorum genome provides insights into omnivorousness and mesophyll feeding.</title>
        <authorList>
            <person name="Liu Y."/>
            <person name="Liu H."/>
            <person name="Wang H."/>
            <person name="Huang T."/>
            <person name="Liu B."/>
            <person name="Yang B."/>
            <person name="Yin L."/>
            <person name="Li B."/>
            <person name="Zhang Y."/>
            <person name="Zhang S."/>
            <person name="Jiang F."/>
            <person name="Zhang X."/>
            <person name="Ren Y."/>
            <person name="Wang B."/>
            <person name="Wang S."/>
            <person name="Lu Y."/>
            <person name="Wu K."/>
            <person name="Fan W."/>
            <person name="Wang G."/>
        </authorList>
    </citation>
    <scope>NUCLEOTIDE SEQUENCE</scope>
    <source>
        <strain evidence="17">12Hb</strain>
    </source>
</reference>
<feature type="transmembrane region" description="Helical" evidence="14">
    <location>
        <begin position="840"/>
        <end position="862"/>
    </location>
</feature>
<dbReference type="OrthoDB" id="428111at2759"/>
<dbReference type="PROSITE" id="PS50853">
    <property type="entry name" value="FN3"/>
    <property type="match status" value="3"/>
</dbReference>
<evidence type="ECO:0000313" key="17">
    <source>
        <dbReference type="EMBL" id="KAF6202484.1"/>
    </source>
</evidence>
<dbReference type="InterPro" id="IPR003598">
    <property type="entry name" value="Ig_sub2"/>
</dbReference>
<dbReference type="GO" id="GO:0030424">
    <property type="term" value="C:axon"/>
    <property type="evidence" value="ECO:0007669"/>
    <property type="project" value="TreeGrafter"/>
</dbReference>
<dbReference type="InterPro" id="IPR007110">
    <property type="entry name" value="Ig-like_dom"/>
</dbReference>
<evidence type="ECO:0000256" key="3">
    <source>
        <dbReference type="ARBA" id="ARBA00022475"/>
    </source>
</evidence>
<dbReference type="FunFam" id="2.60.40.10:FF:000026">
    <property type="entry name" value="roundabout homolog 2 isoform X1"/>
    <property type="match status" value="1"/>
</dbReference>
<evidence type="ECO:0000259" key="16">
    <source>
        <dbReference type="PROSITE" id="PS50853"/>
    </source>
</evidence>
<evidence type="ECO:0000259" key="15">
    <source>
        <dbReference type="PROSITE" id="PS50835"/>
    </source>
</evidence>
<dbReference type="FunFam" id="2.60.40.10:FF:000008">
    <property type="entry name" value="roundabout homolog 2 isoform X2"/>
    <property type="match status" value="2"/>
</dbReference>
<dbReference type="GO" id="GO:0098632">
    <property type="term" value="F:cell-cell adhesion mediator activity"/>
    <property type="evidence" value="ECO:0007669"/>
    <property type="project" value="TreeGrafter"/>
</dbReference>
<evidence type="ECO:0000256" key="9">
    <source>
        <dbReference type="ARBA" id="ARBA00023136"/>
    </source>
</evidence>
<evidence type="ECO:0000256" key="12">
    <source>
        <dbReference type="ARBA" id="ARBA00023319"/>
    </source>
</evidence>
<keyword evidence="11" id="KW-0325">Glycoprotein</keyword>
<dbReference type="PROSITE" id="PS50835">
    <property type="entry name" value="IG_LIKE"/>
    <property type="match status" value="5"/>
</dbReference>
<evidence type="ECO:0000256" key="5">
    <source>
        <dbReference type="ARBA" id="ARBA00022729"/>
    </source>
</evidence>
<dbReference type="InterPro" id="IPR001368">
    <property type="entry name" value="TNFR/NGFR_Cys_rich_reg"/>
</dbReference>
<keyword evidence="3" id="KW-1003">Cell membrane</keyword>
<dbReference type="InterPro" id="IPR013098">
    <property type="entry name" value="Ig_I-set"/>
</dbReference>
<dbReference type="GO" id="GO:0005886">
    <property type="term" value="C:plasma membrane"/>
    <property type="evidence" value="ECO:0007669"/>
    <property type="project" value="UniProtKB-SubCell"/>
</dbReference>
<feature type="compositionally biased region" description="Polar residues" evidence="13">
    <location>
        <begin position="1108"/>
        <end position="1125"/>
    </location>
</feature>
<evidence type="ECO:0000256" key="11">
    <source>
        <dbReference type="ARBA" id="ARBA00023180"/>
    </source>
</evidence>
<evidence type="ECO:0000256" key="10">
    <source>
        <dbReference type="ARBA" id="ARBA00023157"/>
    </source>
</evidence>
<dbReference type="Proteomes" id="UP000466442">
    <property type="component" value="Unassembled WGS sequence"/>
</dbReference>
<keyword evidence="7" id="KW-0130">Cell adhesion</keyword>
<keyword evidence="8 14" id="KW-1133">Transmembrane helix</keyword>
<feature type="domain" description="Fibronectin type-III" evidence="16">
    <location>
        <begin position="523"/>
        <end position="616"/>
    </location>
</feature>
<dbReference type="PANTHER" id="PTHR10075">
    <property type="entry name" value="BASIGIN RELATED"/>
    <property type="match status" value="1"/>
</dbReference>
<sequence>MLFPPTDERGPPPRLRVYDVGGALTLNIEGQYRSPRIVEHPSDVVVAKSEPVTLSCKAEGRPDPNIQWYKDGLLLDLSTPEKTHRLLLPSGALFFIKAAHGKKESDDGVYWCVATNQAGSATSRNASLQVAVLRDEFKAVPKDLKVAAGEEAILECHPPEGNPPPTLLWKKDGDIIDFNDRLKTVEPGSLKIVSVKASDEGKYQCVVQNIVGLKESPPASLTVHVKPYFTKAPPLDMTAVADSTVELQCVVDGDPVPAVTWRREEGALPAGRSDVTAEMTLRIERIHPDDEGAYFCEASNPVGNASSKSILTVHSAPVFVVKPEDETVALNGVAKFECVARGNPPPTLFWSREGSQNLLYPSRSDGRFSVSAKGQLVVSGVLREDAGFYVCSALSVAGSAVARAYLQVTSINDKPPPIIEIGPVNQTLPLQSFATLPCQVLANPPAKVVWYKDGEVLEDGDRVTILPSGTIRIDELELTDSGEYTCTGSSEAGTSTWSAWLTVERSPGAELHRAADPSTYPRAPSTPRVVNASSNSLSVAWDPPSGTSTLIGYRLEYFSPELQTGWVTAAMKVISHTYTLSELKPDTGYMFIVRAENSQGLSIPSGISEPARTLREGAEAMAPHQLDEARSRLANRIVVFKELTAISSTAATAHWEILSDDYYEGVYIRYREVPGSNKFQMLTVQKPDVSEYTVKDLKKYTRYEFFLMPFYKSIEGHPTISKIVRTLEDVPSGPPQNVEIEIVNATAAYVRWAPPSQEQHNGVLQGYKLQVKGNSTKVLAELTMNPGSTHLLLNNLTSKGAYSVRVAAFTATGMGLWSDQVTLATGQARGLRAPKSGETWLVLLVVVMALLLGLACSSVLYLKRRQSNKQLGHLSVPVVNTNNLTLMRTGTKDGGVWLDRDWATEMGKTDDPLDCVRSETECADYAEVDTKQLATYYASGNANKEGPTPYATTTLLARPQNCPLRHSPEISNIHSQLHESKSTPSVEYNNMNSSQQNIYSNGCGVRIRSQQQLYGDRGEDWDYMHPSPDVSDHRSSPRVNNCQQSPKGVRRSNMSRESLYDLPNRAPPPRSESSYSYNPNWPNNLPHHAQSQHSIQMGGHHRRESSGDRSTSTRASKGSYNQSSKSLRHGQRSDSRNDRHHRPDENTSLLYDQQLSRLNRENYRPRHDYRDNCAVLDIIQPSLHSPINRQIGAQSRREECSGGDYSDCSARECCDEDCSSSYTSDICCSCSESSCLYEACPSQQHPHRP</sequence>
<dbReference type="EMBL" id="WIXP02000011">
    <property type="protein sequence ID" value="KAF6202484.1"/>
    <property type="molecule type" value="Genomic_DNA"/>
</dbReference>
<feature type="domain" description="Ig-like" evidence="15">
    <location>
        <begin position="227"/>
        <end position="312"/>
    </location>
</feature>
<dbReference type="GO" id="GO:0070593">
    <property type="term" value="P:dendrite self-avoidance"/>
    <property type="evidence" value="ECO:0007669"/>
    <property type="project" value="TreeGrafter"/>
</dbReference>
<feature type="domain" description="Ig-like" evidence="15">
    <location>
        <begin position="317"/>
        <end position="409"/>
    </location>
</feature>
<feature type="domain" description="Fibronectin type-III" evidence="16">
    <location>
        <begin position="634"/>
        <end position="729"/>
    </location>
</feature>
<comment type="caution">
    <text evidence="17">The sequence shown here is derived from an EMBL/GenBank/DDBJ whole genome shotgun (WGS) entry which is preliminary data.</text>
</comment>
<dbReference type="FunFam" id="2.60.40.10:FF:001167">
    <property type="entry name" value="Roundabout 2, isoform B"/>
    <property type="match status" value="1"/>
</dbReference>
<feature type="compositionally biased region" description="Polar residues" evidence="13">
    <location>
        <begin position="1037"/>
        <end position="1046"/>
    </location>
</feature>
<dbReference type="AlphaFoldDB" id="A0A8S9X1X6"/>
<feature type="compositionally biased region" description="Low complexity" evidence="13">
    <location>
        <begin position="1071"/>
        <end position="1084"/>
    </location>
</feature>
<dbReference type="SMART" id="SM00406">
    <property type="entry name" value="IGv"/>
    <property type="match status" value="4"/>
</dbReference>
<dbReference type="SMART" id="SM00408">
    <property type="entry name" value="IGc2"/>
    <property type="match status" value="5"/>
</dbReference>
<dbReference type="SUPFAM" id="SSF48726">
    <property type="entry name" value="Immunoglobulin"/>
    <property type="match status" value="5"/>
</dbReference>